<evidence type="ECO:0000313" key="1">
    <source>
        <dbReference type="EMBL" id="MPM41891.1"/>
    </source>
</evidence>
<protein>
    <submittedName>
        <fullName evidence="1">Uncharacterized protein</fullName>
    </submittedName>
</protein>
<accession>A0A644ZPU3</accession>
<name>A0A644ZPU3_9ZZZZ</name>
<comment type="caution">
    <text evidence="1">The sequence shown here is derived from an EMBL/GenBank/DDBJ whole genome shotgun (WGS) entry which is preliminary data.</text>
</comment>
<reference evidence="1" key="1">
    <citation type="submission" date="2019-08" db="EMBL/GenBank/DDBJ databases">
        <authorList>
            <person name="Kucharzyk K."/>
            <person name="Murdoch R.W."/>
            <person name="Higgins S."/>
            <person name="Loffler F."/>
        </authorList>
    </citation>
    <scope>NUCLEOTIDE SEQUENCE</scope>
</reference>
<proteinExistence type="predicted"/>
<dbReference type="AlphaFoldDB" id="A0A644ZPU3"/>
<gene>
    <name evidence="1" type="ORF">SDC9_88551</name>
</gene>
<sequence>MKNYYCHSNIICPSTIKNFLDSNIATITVNSSFPMHFTLCENLKLPKQCKIEILETKLQYNISKIEKELLINGKCVDSDKSLLNDCINIKDVFINLPKDNHNKILFSVIEKLKLEISIILEFKAIAHTDNCKKIYFEATGKSEDRIEILLMNKCCIPANCDLDNNFIDVDHCLNAEVNPDYIFISPKYDCHSIIDGFLGRVFINYEILMDLMCYKKIRKCTYNSAYNIGNIYHKGYIYFN</sequence>
<organism evidence="1">
    <name type="scientific">bioreactor metagenome</name>
    <dbReference type="NCBI Taxonomy" id="1076179"/>
    <lineage>
        <taxon>unclassified sequences</taxon>
        <taxon>metagenomes</taxon>
        <taxon>ecological metagenomes</taxon>
    </lineage>
</organism>
<dbReference type="EMBL" id="VSSQ01009528">
    <property type="protein sequence ID" value="MPM41891.1"/>
    <property type="molecule type" value="Genomic_DNA"/>
</dbReference>